<protein>
    <submittedName>
        <fullName evidence="1">Uncharacterized protein</fullName>
    </submittedName>
</protein>
<proteinExistence type="predicted"/>
<sequence length="117" mass="13449">MSPLTPPSPRNDGRRRPPCSLPYVCDSMSTRNANKQLPALVSRSRLKIPRNPAEYLSSKKMCSFFAIEPQTATSRHRQYSARNSVALNWMRMRCVLILGHWNAFLTNFTATKFRALY</sequence>
<comment type="caution">
    <text evidence="1">The sequence shown here is derived from an EMBL/GenBank/DDBJ whole genome shotgun (WGS) entry which is preliminary data.</text>
</comment>
<reference evidence="1 2" key="1">
    <citation type="journal article" date="2019" name="Commun. Biol.">
        <title>The bagworm genome reveals a unique fibroin gene that provides high tensile strength.</title>
        <authorList>
            <person name="Kono N."/>
            <person name="Nakamura H."/>
            <person name="Ohtoshi R."/>
            <person name="Tomita M."/>
            <person name="Numata K."/>
            <person name="Arakawa K."/>
        </authorList>
    </citation>
    <scope>NUCLEOTIDE SEQUENCE [LARGE SCALE GENOMIC DNA]</scope>
</reference>
<dbReference type="Proteomes" id="UP000299102">
    <property type="component" value="Unassembled WGS sequence"/>
</dbReference>
<dbReference type="EMBL" id="BGZK01001392">
    <property type="protein sequence ID" value="GBP78920.1"/>
    <property type="molecule type" value="Genomic_DNA"/>
</dbReference>
<evidence type="ECO:0000313" key="2">
    <source>
        <dbReference type="Proteomes" id="UP000299102"/>
    </source>
</evidence>
<accession>A0A4C1YUP5</accession>
<name>A0A4C1YUP5_EUMVA</name>
<evidence type="ECO:0000313" key="1">
    <source>
        <dbReference type="EMBL" id="GBP78920.1"/>
    </source>
</evidence>
<gene>
    <name evidence="1" type="ORF">EVAR_55959_1</name>
</gene>
<dbReference type="AlphaFoldDB" id="A0A4C1YUP5"/>
<organism evidence="1 2">
    <name type="scientific">Eumeta variegata</name>
    <name type="common">Bagworm moth</name>
    <name type="synonym">Eumeta japonica</name>
    <dbReference type="NCBI Taxonomy" id="151549"/>
    <lineage>
        <taxon>Eukaryota</taxon>
        <taxon>Metazoa</taxon>
        <taxon>Ecdysozoa</taxon>
        <taxon>Arthropoda</taxon>
        <taxon>Hexapoda</taxon>
        <taxon>Insecta</taxon>
        <taxon>Pterygota</taxon>
        <taxon>Neoptera</taxon>
        <taxon>Endopterygota</taxon>
        <taxon>Lepidoptera</taxon>
        <taxon>Glossata</taxon>
        <taxon>Ditrysia</taxon>
        <taxon>Tineoidea</taxon>
        <taxon>Psychidae</taxon>
        <taxon>Oiketicinae</taxon>
        <taxon>Eumeta</taxon>
    </lineage>
</organism>
<keyword evidence="2" id="KW-1185">Reference proteome</keyword>